<protein>
    <recommendedName>
        <fullName evidence="9">Thiamine-phosphate synthase</fullName>
        <shortName evidence="9">TP synthase</shortName>
        <shortName evidence="9">TPS</shortName>
        <ecNumber evidence="9">2.5.1.3</ecNumber>
    </recommendedName>
    <alternativeName>
        <fullName evidence="9">Thiamine-phosphate pyrophosphorylase</fullName>
        <shortName evidence="9">TMP pyrophosphorylase</shortName>
        <shortName evidence="9">TMP-PPase</shortName>
    </alternativeName>
</protein>
<dbReference type="Pfam" id="PF02581">
    <property type="entry name" value="TMP-TENI"/>
    <property type="match status" value="1"/>
</dbReference>
<accession>A0A1K2I672</accession>
<feature type="binding site" evidence="9">
    <location>
        <position position="72"/>
    </location>
    <ligand>
        <name>4-amino-2-methyl-5-(diphosphooxymethyl)pyrimidine</name>
        <dbReference type="ChEBI" id="CHEBI:57841"/>
    </ligand>
</feature>
<feature type="domain" description="Thiamine phosphate synthase/TenI" evidence="12">
    <location>
        <begin position="10"/>
        <end position="190"/>
    </location>
</feature>
<dbReference type="Gene3D" id="3.20.20.70">
    <property type="entry name" value="Aldolase class I"/>
    <property type="match status" value="1"/>
</dbReference>
<feature type="binding site" evidence="9">
    <location>
        <begin position="187"/>
        <end position="188"/>
    </location>
    <ligand>
        <name>2-[(2R,5Z)-2-carboxy-4-methylthiazol-5(2H)-ylidene]ethyl phosphate</name>
        <dbReference type="ChEBI" id="CHEBI:62899"/>
    </ligand>
</feature>
<feature type="binding site" evidence="9">
    <location>
        <position position="73"/>
    </location>
    <ligand>
        <name>Mg(2+)</name>
        <dbReference type="ChEBI" id="CHEBI:18420"/>
    </ligand>
</feature>
<evidence type="ECO:0000256" key="5">
    <source>
        <dbReference type="ARBA" id="ARBA00022977"/>
    </source>
</evidence>
<feature type="binding site" evidence="9">
    <location>
        <begin position="137"/>
        <end position="139"/>
    </location>
    <ligand>
        <name>2-[(2R,5Z)-2-carboxy-4-methylthiazol-5(2H)-ylidene]ethyl phosphate</name>
        <dbReference type="ChEBI" id="CHEBI:62899"/>
    </ligand>
</feature>
<keyword evidence="2 9" id="KW-0808">Transferase</keyword>
<dbReference type="InterPro" id="IPR036206">
    <property type="entry name" value="ThiamineP_synth_sf"/>
</dbReference>
<comment type="catalytic activity">
    <reaction evidence="8 9 10">
        <text>2-[(2R,5Z)-2-carboxy-4-methylthiazol-5(2H)-ylidene]ethyl phosphate + 4-amino-2-methyl-5-(diphosphooxymethyl)pyrimidine + 2 H(+) = thiamine phosphate + CO2 + diphosphate</text>
        <dbReference type="Rhea" id="RHEA:47844"/>
        <dbReference type="ChEBI" id="CHEBI:15378"/>
        <dbReference type="ChEBI" id="CHEBI:16526"/>
        <dbReference type="ChEBI" id="CHEBI:33019"/>
        <dbReference type="ChEBI" id="CHEBI:37575"/>
        <dbReference type="ChEBI" id="CHEBI:57841"/>
        <dbReference type="ChEBI" id="CHEBI:62899"/>
        <dbReference type="EC" id="2.5.1.3"/>
    </reaction>
</comment>
<dbReference type="EMBL" id="LT634362">
    <property type="protein sequence ID" value="SFZ87836.1"/>
    <property type="molecule type" value="Genomic_DNA"/>
</dbReference>
<evidence type="ECO:0000256" key="1">
    <source>
        <dbReference type="ARBA" id="ARBA00005165"/>
    </source>
</evidence>
<feature type="binding site" evidence="9">
    <location>
        <position position="111"/>
    </location>
    <ligand>
        <name>4-amino-2-methyl-5-(diphosphooxymethyl)pyrimidine</name>
        <dbReference type="ChEBI" id="CHEBI:57841"/>
    </ligand>
</feature>
<dbReference type="UniPathway" id="UPA00060">
    <property type="reaction ID" value="UER00141"/>
</dbReference>
<dbReference type="InterPro" id="IPR022998">
    <property type="entry name" value="ThiamineP_synth_TenI"/>
</dbReference>
<keyword evidence="3 9" id="KW-0479">Metal-binding</keyword>
<dbReference type="HAMAP" id="MF_00097">
    <property type="entry name" value="TMP_synthase"/>
    <property type="match status" value="1"/>
</dbReference>
<evidence type="ECO:0000256" key="3">
    <source>
        <dbReference type="ARBA" id="ARBA00022723"/>
    </source>
</evidence>
<dbReference type="CDD" id="cd00564">
    <property type="entry name" value="TMP_TenI"/>
    <property type="match status" value="1"/>
</dbReference>
<dbReference type="GO" id="GO:0009228">
    <property type="term" value="P:thiamine biosynthetic process"/>
    <property type="evidence" value="ECO:0007669"/>
    <property type="project" value="UniProtKB-KW"/>
</dbReference>
<evidence type="ECO:0000256" key="2">
    <source>
        <dbReference type="ARBA" id="ARBA00022679"/>
    </source>
</evidence>
<comment type="cofactor">
    <cofactor evidence="9">
        <name>Mg(2+)</name>
        <dbReference type="ChEBI" id="CHEBI:18420"/>
    </cofactor>
    <text evidence="9">Binds 1 Mg(2+) ion per subunit.</text>
</comment>
<sequence>MKLTKTNLKLYAVTDRAWLDGRTLESCVAAALAGGATMIQLREKQASFEQFLQLAQKIKPLCQQYQVPFIINDNVAVAKACGADGVHIGQGDQSIAQVKAEWPAAQIIGVSVQTVAQARQAEQQGASYLGVGAMFATQTKGDATAVSFTALKQITTAVNIPVCAIGGIHQGNIKQLYGTGIAGVALVSEIFDQQQIQAHAQTLAKLTIPFQ</sequence>
<evidence type="ECO:0000256" key="7">
    <source>
        <dbReference type="ARBA" id="ARBA00047851"/>
    </source>
</evidence>
<evidence type="ECO:0000256" key="11">
    <source>
        <dbReference type="RuleBase" id="RU004253"/>
    </source>
</evidence>
<evidence type="ECO:0000256" key="8">
    <source>
        <dbReference type="ARBA" id="ARBA00047883"/>
    </source>
</evidence>
<dbReference type="PANTHER" id="PTHR20857">
    <property type="entry name" value="THIAMINE-PHOSPHATE PYROPHOSPHORYLASE"/>
    <property type="match status" value="1"/>
</dbReference>
<dbReference type="FunFam" id="3.20.20.70:FF:000096">
    <property type="entry name" value="Thiamine-phosphate synthase"/>
    <property type="match status" value="1"/>
</dbReference>
<feature type="binding site" evidence="9">
    <location>
        <position position="92"/>
    </location>
    <ligand>
        <name>Mg(2+)</name>
        <dbReference type="ChEBI" id="CHEBI:18420"/>
    </ligand>
</feature>
<comment type="pathway">
    <text evidence="1 9 11">Cofactor biosynthesis; thiamine diphosphate biosynthesis; thiamine phosphate from 4-amino-2-methyl-5-diphosphomethylpyrimidine and 4-methyl-5-(2-phosphoethyl)-thiazole: step 1/1.</text>
</comment>
<evidence type="ECO:0000256" key="6">
    <source>
        <dbReference type="ARBA" id="ARBA00047334"/>
    </source>
</evidence>
<comment type="similarity">
    <text evidence="9 10">Belongs to the thiamine-phosphate synthase family.</text>
</comment>
<evidence type="ECO:0000259" key="12">
    <source>
        <dbReference type="Pfam" id="PF02581"/>
    </source>
</evidence>
<name>A0A1K2I672_9LACO</name>
<reference evidence="13" key="1">
    <citation type="submission" date="2016-11" db="EMBL/GenBank/DDBJ databases">
        <authorList>
            <person name="Jaros S."/>
            <person name="Januszkiewicz K."/>
            <person name="Wedrychowicz H."/>
        </authorList>
    </citation>
    <scope>NUCLEOTIDE SEQUENCE</scope>
    <source>
        <strain evidence="13">ACA-DC 565</strain>
    </source>
</reference>
<dbReference type="InterPro" id="IPR013785">
    <property type="entry name" value="Aldolase_TIM"/>
</dbReference>
<dbReference type="PANTHER" id="PTHR20857:SF15">
    <property type="entry name" value="THIAMINE-PHOSPHATE SYNTHASE"/>
    <property type="match status" value="1"/>
</dbReference>
<proteinExistence type="inferred from homology"/>
<comment type="catalytic activity">
    <reaction evidence="7 9 10">
        <text>2-(2-carboxy-4-methylthiazol-5-yl)ethyl phosphate + 4-amino-2-methyl-5-(diphosphooxymethyl)pyrimidine + 2 H(+) = thiamine phosphate + CO2 + diphosphate</text>
        <dbReference type="Rhea" id="RHEA:47848"/>
        <dbReference type="ChEBI" id="CHEBI:15378"/>
        <dbReference type="ChEBI" id="CHEBI:16526"/>
        <dbReference type="ChEBI" id="CHEBI:33019"/>
        <dbReference type="ChEBI" id="CHEBI:37575"/>
        <dbReference type="ChEBI" id="CHEBI:57841"/>
        <dbReference type="ChEBI" id="CHEBI:62890"/>
        <dbReference type="EC" id="2.5.1.3"/>
    </reaction>
</comment>
<evidence type="ECO:0000256" key="10">
    <source>
        <dbReference type="RuleBase" id="RU003826"/>
    </source>
</evidence>
<dbReference type="NCBIfam" id="TIGR00693">
    <property type="entry name" value="thiE"/>
    <property type="match status" value="1"/>
</dbReference>
<dbReference type="GO" id="GO:0005737">
    <property type="term" value="C:cytoplasm"/>
    <property type="evidence" value="ECO:0007669"/>
    <property type="project" value="TreeGrafter"/>
</dbReference>
<dbReference type="EC" id="2.5.1.3" evidence="9"/>
<feature type="binding site" evidence="9">
    <location>
        <position position="140"/>
    </location>
    <ligand>
        <name>4-amino-2-methyl-5-(diphosphooxymethyl)pyrimidine</name>
        <dbReference type="ChEBI" id="CHEBI:57841"/>
    </ligand>
</feature>
<comment type="catalytic activity">
    <reaction evidence="6 9 10">
        <text>4-methyl-5-(2-phosphooxyethyl)-thiazole + 4-amino-2-methyl-5-(diphosphooxymethyl)pyrimidine + H(+) = thiamine phosphate + diphosphate</text>
        <dbReference type="Rhea" id="RHEA:22328"/>
        <dbReference type="ChEBI" id="CHEBI:15378"/>
        <dbReference type="ChEBI" id="CHEBI:33019"/>
        <dbReference type="ChEBI" id="CHEBI:37575"/>
        <dbReference type="ChEBI" id="CHEBI:57841"/>
        <dbReference type="ChEBI" id="CHEBI:58296"/>
        <dbReference type="EC" id="2.5.1.3"/>
    </reaction>
</comment>
<comment type="function">
    <text evidence="9">Condenses 4-methyl-5-(beta-hydroxyethyl)thiazole monophosphate (THZ-P) and 2-methyl-4-amino-5-hydroxymethyl pyrimidine pyrophosphate (HMP-PP) to form thiamine monophosphate (TMP).</text>
</comment>
<evidence type="ECO:0000313" key="13">
    <source>
        <dbReference type="EMBL" id="SFZ87836.1"/>
    </source>
</evidence>
<dbReference type="InterPro" id="IPR034291">
    <property type="entry name" value="TMP_synthase"/>
</dbReference>
<dbReference type="GO" id="GO:0009229">
    <property type="term" value="P:thiamine diphosphate biosynthetic process"/>
    <property type="evidence" value="ECO:0007669"/>
    <property type="project" value="UniProtKB-UniRule"/>
</dbReference>
<dbReference type="GO" id="GO:0004789">
    <property type="term" value="F:thiamine-phosphate diphosphorylase activity"/>
    <property type="evidence" value="ECO:0007669"/>
    <property type="project" value="UniProtKB-UniRule"/>
</dbReference>
<feature type="binding site" evidence="9">
    <location>
        <begin position="40"/>
        <end position="44"/>
    </location>
    <ligand>
        <name>4-amino-2-methyl-5-(diphosphooxymethyl)pyrimidine</name>
        <dbReference type="ChEBI" id="CHEBI:57841"/>
    </ligand>
</feature>
<dbReference type="AlphaFoldDB" id="A0A1K2I672"/>
<organism evidence="13">
    <name type="scientific">Loigolactobacillus rennini</name>
    <dbReference type="NCBI Taxonomy" id="238013"/>
    <lineage>
        <taxon>Bacteria</taxon>
        <taxon>Bacillati</taxon>
        <taxon>Bacillota</taxon>
        <taxon>Bacilli</taxon>
        <taxon>Lactobacillales</taxon>
        <taxon>Lactobacillaceae</taxon>
        <taxon>Loigolactobacillus</taxon>
    </lineage>
</organism>
<dbReference type="GO" id="GO:0000287">
    <property type="term" value="F:magnesium ion binding"/>
    <property type="evidence" value="ECO:0007669"/>
    <property type="project" value="UniProtKB-UniRule"/>
</dbReference>
<evidence type="ECO:0000256" key="9">
    <source>
        <dbReference type="HAMAP-Rule" id="MF_00097"/>
    </source>
</evidence>
<dbReference type="SUPFAM" id="SSF51391">
    <property type="entry name" value="Thiamin phosphate synthase"/>
    <property type="match status" value="1"/>
</dbReference>
<keyword evidence="4 9" id="KW-0460">Magnesium</keyword>
<evidence type="ECO:0000256" key="4">
    <source>
        <dbReference type="ARBA" id="ARBA00022842"/>
    </source>
</evidence>
<feature type="binding site" evidence="9">
    <location>
        <position position="167"/>
    </location>
    <ligand>
        <name>2-[(2R,5Z)-2-carboxy-4-methylthiazol-5(2H)-ylidene]ethyl phosphate</name>
        <dbReference type="ChEBI" id="CHEBI:62899"/>
    </ligand>
</feature>
<gene>
    <name evidence="9" type="primary">thiE</name>
    <name evidence="13" type="ORF">LREN565_0949</name>
</gene>
<keyword evidence="5 9" id="KW-0784">Thiamine biosynthesis</keyword>